<reference evidence="1" key="1">
    <citation type="journal article" date="2021" name="Environ. Microbiol.">
        <title>Gene family expansions and transcriptome signatures uncover fungal adaptations to wood decay.</title>
        <authorList>
            <person name="Hage H."/>
            <person name="Miyauchi S."/>
            <person name="Viragh M."/>
            <person name="Drula E."/>
            <person name="Min B."/>
            <person name="Chaduli D."/>
            <person name="Navarro D."/>
            <person name="Favel A."/>
            <person name="Norest M."/>
            <person name="Lesage-Meessen L."/>
            <person name="Balint B."/>
            <person name="Merenyi Z."/>
            <person name="de Eugenio L."/>
            <person name="Morin E."/>
            <person name="Martinez A.T."/>
            <person name="Baldrian P."/>
            <person name="Stursova M."/>
            <person name="Martinez M.J."/>
            <person name="Novotny C."/>
            <person name="Magnuson J.K."/>
            <person name="Spatafora J.W."/>
            <person name="Maurice S."/>
            <person name="Pangilinan J."/>
            <person name="Andreopoulos W."/>
            <person name="LaButti K."/>
            <person name="Hundley H."/>
            <person name="Na H."/>
            <person name="Kuo A."/>
            <person name="Barry K."/>
            <person name="Lipzen A."/>
            <person name="Henrissat B."/>
            <person name="Riley R."/>
            <person name="Ahrendt S."/>
            <person name="Nagy L.G."/>
            <person name="Grigoriev I.V."/>
            <person name="Martin F."/>
            <person name="Rosso M.N."/>
        </authorList>
    </citation>
    <scope>NUCLEOTIDE SEQUENCE</scope>
    <source>
        <strain evidence="1">CBS 384.51</strain>
    </source>
</reference>
<keyword evidence="2" id="KW-1185">Reference proteome</keyword>
<dbReference type="Proteomes" id="UP001055072">
    <property type="component" value="Unassembled WGS sequence"/>
</dbReference>
<dbReference type="EMBL" id="MU274902">
    <property type="protein sequence ID" value="KAI0092991.1"/>
    <property type="molecule type" value="Genomic_DNA"/>
</dbReference>
<comment type="caution">
    <text evidence="1">The sequence shown here is derived from an EMBL/GenBank/DDBJ whole genome shotgun (WGS) entry which is preliminary data.</text>
</comment>
<sequence length="505" mass="57532">MDALIISCYLFLGALATHLAFRKRQKLPLPPGPPGEPIIGHLRKLPDDQNRAEVFYEWSLKYGDVFSLRVPGKTMIVLNSEKATVDLLEKRGAIYSDRVRLGYYDAIDWGDTIVFSPYNPFHHLQKKLYHQSFGKHVVSEYWPVQERESNILLKGLMDYPQAYDKQVERFSGGVVSDIGFGHRIESFDDEYFQLSQQWGRVAHEGSRTSLLDLHPIFAHLPSWFPGAWFVNFIKETRPAMDIIGGGNYYKVEKEMERGSLVRPSYTSKHLEAMFRGEISPELRRAIRKSGATIFAAGAETTWSTTTMFIACMLLHPKAQQKAQEEIDRVIGRDRLPEFTDRDSLPFVTAVVYESFRWQPVLPLGLPHQSMADDVYNGMFIPKGSIIIANSRAITWDPRSYHDPRSFKPERYLPQPEGAGEVFPMNSVFGWGRRICAGRHLAFDSVWIAVARILATFTISPTKDAEGNFVKPEVRFTTALTRQAEPFVADIHPRDEAACRLIATLN</sequence>
<evidence type="ECO:0000313" key="2">
    <source>
        <dbReference type="Proteomes" id="UP001055072"/>
    </source>
</evidence>
<name>A0ACB8UFE6_9APHY</name>
<protein>
    <submittedName>
        <fullName evidence="1">Cytochrome P450</fullName>
    </submittedName>
</protein>
<gene>
    <name evidence="1" type="ORF">BDY19DRAFT_989677</name>
</gene>
<accession>A0ACB8UFE6</accession>
<organism evidence="1 2">
    <name type="scientific">Irpex rosettiformis</name>
    <dbReference type="NCBI Taxonomy" id="378272"/>
    <lineage>
        <taxon>Eukaryota</taxon>
        <taxon>Fungi</taxon>
        <taxon>Dikarya</taxon>
        <taxon>Basidiomycota</taxon>
        <taxon>Agaricomycotina</taxon>
        <taxon>Agaricomycetes</taxon>
        <taxon>Polyporales</taxon>
        <taxon>Irpicaceae</taxon>
        <taxon>Irpex</taxon>
    </lineage>
</organism>
<proteinExistence type="predicted"/>
<evidence type="ECO:0000313" key="1">
    <source>
        <dbReference type="EMBL" id="KAI0092991.1"/>
    </source>
</evidence>